<dbReference type="AlphaFoldDB" id="A0A7J6DPD1"/>
<evidence type="ECO:0000313" key="1">
    <source>
        <dbReference type="EMBL" id="KAF4347964.1"/>
    </source>
</evidence>
<dbReference type="Proteomes" id="UP000583929">
    <property type="component" value="Unassembled WGS sequence"/>
</dbReference>
<comment type="caution">
    <text evidence="1">The sequence shown here is derived from an EMBL/GenBank/DDBJ whole genome shotgun (WGS) entry which is preliminary data.</text>
</comment>
<reference evidence="1 2" key="1">
    <citation type="journal article" date="2020" name="bioRxiv">
        <title>Sequence and annotation of 42 cannabis genomes reveals extensive copy number variation in cannabinoid synthesis and pathogen resistance genes.</title>
        <authorList>
            <person name="Mckernan K.J."/>
            <person name="Helbert Y."/>
            <person name="Kane L.T."/>
            <person name="Ebling H."/>
            <person name="Zhang L."/>
            <person name="Liu B."/>
            <person name="Eaton Z."/>
            <person name="Mclaughlin S."/>
            <person name="Kingan S."/>
            <person name="Baybayan P."/>
            <person name="Concepcion G."/>
            <person name="Jordan M."/>
            <person name="Riva A."/>
            <person name="Barbazuk W."/>
            <person name="Harkins T."/>
        </authorList>
    </citation>
    <scope>NUCLEOTIDE SEQUENCE [LARGE SCALE GENOMIC DNA]</scope>
    <source>
        <strain evidence="2">cv. Jamaican Lion 4</strain>
        <tissue evidence="1">Leaf</tissue>
    </source>
</reference>
<protein>
    <submittedName>
        <fullName evidence="1">Uncharacterized protein</fullName>
    </submittedName>
</protein>
<organism evidence="1 2">
    <name type="scientific">Cannabis sativa</name>
    <name type="common">Hemp</name>
    <name type="synonym">Marijuana</name>
    <dbReference type="NCBI Taxonomy" id="3483"/>
    <lineage>
        <taxon>Eukaryota</taxon>
        <taxon>Viridiplantae</taxon>
        <taxon>Streptophyta</taxon>
        <taxon>Embryophyta</taxon>
        <taxon>Tracheophyta</taxon>
        <taxon>Spermatophyta</taxon>
        <taxon>Magnoliopsida</taxon>
        <taxon>eudicotyledons</taxon>
        <taxon>Gunneridae</taxon>
        <taxon>Pentapetalae</taxon>
        <taxon>rosids</taxon>
        <taxon>fabids</taxon>
        <taxon>Rosales</taxon>
        <taxon>Cannabaceae</taxon>
        <taxon>Cannabis</taxon>
    </lineage>
</organism>
<evidence type="ECO:0000313" key="2">
    <source>
        <dbReference type="Proteomes" id="UP000583929"/>
    </source>
</evidence>
<sequence length="167" mass="19827">MDDLHDTATAYYDLLKHETKLAIKAFCEEMETKVPDKISFEEFSKYMNIVGFSQFGSKKFFDQLRRRGRDHLIFADIITLLYIIESGRPFCQGTHCENTFIAGMYFTCVKCFFENNCDYFFNVCPKCFYNGHYKHCHKEFLDPIVMLRLKTKQDQSSNNDITYEKKM</sequence>
<dbReference type="EMBL" id="JAATIQ010000746">
    <property type="protein sequence ID" value="KAF4347964.1"/>
    <property type="molecule type" value="Genomic_DNA"/>
</dbReference>
<proteinExistence type="predicted"/>
<accession>A0A7J6DPD1</accession>
<gene>
    <name evidence="1" type="ORF">G4B88_002878</name>
</gene>
<name>A0A7J6DPD1_CANSA</name>
<keyword evidence="2" id="KW-1185">Reference proteome</keyword>